<organism evidence="1 2">
    <name type="scientific">Pinctada imbricata</name>
    <name type="common">Atlantic pearl-oyster</name>
    <name type="synonym">Pinctada martensii</name>
    <dbReference type="NCBI Taxonomy" id="66713"/>
    <lineage>
        <taxon>Eukaryota</taxon>
        <taxon>Metazoa</taxon>
        <taxon>Spiralia</taxon>
        <taxon>Lophotrochozoa</taxon>
        <taxon>Mollusca</taxon>
        <taxon>Bivalvia</taxon>
        <taxon>Autobranchia</taxon>
        <taxon>Pteriomorphia</taxon>
        <taxon>Pterioida</taxon>
        <taxon>Pterioidea</taxon>
        <taxon>Pteriidae</taxon>
        <taxon>Pinctada</taxon>
    </lineage>
</organism>
<dbReference type="AlphaFoldDB" id="A0AA88XHK3"/>
<dbReference type="Proteomes" id="UP001186944">
    <property type="component" value="Unassembled WGS sequence"/>
</dbReference>
<protein>
    <submittedName>
        <fullName evidence="1">Uncharacterized protein</fullName>
    </submittedName>
</protein>
<reference evidence="1" key="1">
    <citation type="submission" date="2019-08" db="EMBL/GenBank/DDBJ databases">
        <title>The improved chromosome-level genome for the pearl oyster Pinctada fucata martensii using PacBio sequencing and Hi-C.</title>
        <authorList>
            <person name="Zheng Z."/>
        </authorList>
    </citation>
    <scope>NUCLEOTIDE SEQUENCE</scope>
    <source>
        <strain evidence="1">ZZ-2019</strain>
        <tissue evidence="1">Adductor muscle</tissue>
    </source>
</reference>
<dbReference type="SUPFAM" id="SSF51445">
    <property type="entry name" value="(Trans)glycosidases"/>
    <property type="match status" value="1"/>
</dbReference>
<accession>A0AA88XHK3</accession>
<sequence length="603" mass="68114">MVGDTHKKLGIFGSNTPRLNDGINGGPLILFNENGTSLVISPLNNFMASSMWHNNSPGGTVSWGIMGGVKEVPLKYTLRTLILAGNGINKAMKLYGETLRSFYKNESEARIKYQQSDITNNYLGYWTDNGAYYYYNTETRTSYESTFEEVQKYSMLEKIPYKYVQLDSWWYYKGHDAAVKNWTARTDIFPKGIKYLQEKTKWPIAAHNRYWSTDTDYAKKNGGKYNFIVESMTSLPDDQQFWIDLLTDAKKWGLILYEQDWLNVQVLHLSALQEDISLGTRWLTQMGTAAEQLGLTIQYCMSLPRHALQSLTIPTVTQARVSNDYHPGNEQWRIGISSMFAHALGLAPFKDTFWTTKTQPGNPRYGVSDEPNHRLEIAVATLSAGPIGPGDKVNHTDVEFLKRCCDTDGTILKGTSPATAIDRQIIKMAIPSADGPKGEVWTTVIDVQSRSTFVNRSVGILFAADLQEPFTIKWEDMEFPDSLRDSIIFPLDRPDLWQPFNGSFTLSNCSKTDFCIYYLVSEEPGMNGTQIALLGELDKLIPFSPKRITDIVHAEIDLNVKVRGKPGEEVTLSFLVQRQEIVHTTCILDEDGTAQIMSNRCFS</sequence>
<gene>
    <name evidence="1" type="ORF">FSP39_004325</name>
</gene>
<dbReference type="EMBL" id="VSWD01000012">
    <property type="protein sequence ID" value="KAK3085506.1"/>
    <property type="molecule type" value="Genomic_DNA"/>
</dbReference>
<keyword evidence="2" id="KW-1185">Reference proteome</keyword>
<dbReference type="Gene3D" id="3.20.20.70">
    <property type="entry name" value="Aldolase class I"/>
    <property type="match status" value="1"/>
</dbReference>
<dbReference type="InterPro" id="IPR013785">
    <property type="entry name" value="Aldolase_TIM"/>
</dbReference>
<evidence type="ECO:0000313" key="2">
    <source>
        <dbReference type="Proteomes" id="UP001186944"/>
    </source>
</evidence>
<proteinExistence type="predicted"/>
<evidence type="ECO:0000313" key="1">
    <source>
        <dbReference type="EMBL" id="KAK3085506.1"/>
    </source>
</evidence>
<comment type="caution">
    <text evidence="1">The sequence shown here is derived from an EMBL/GenBank/DDBJ whole genome shotgun (WGS) entry which is preliminary data.</text>
</comment>
<name>A0AA88XHK3_PINIB</name>
<dbReference type="InterPro" id="IPR017853">
    <property type="entry name" value="GH"/>
</dbReference>